<feature type="region of interest" description="Disordered" evidence="2">
    <location>
        <begin position="1"/>
        <end position="30"/>
    </location>
</feature>
<dbReference type="GO" id="GO:0005886">
    <property type="term" value="C:plasma membrane"/>
    <property type="evidence" value="ECO:0007669"/>
    <property type="project" value="TreeGrafter"/>
</dbReference>
<feature type="region of interest" description="Disordered" evidence="2">
    <location>
        <begin position="301"/>
        <end position="379"/>
    </location>
</feature>
<dbReference type="Pfam" id="PF00339">
    <property type="entry name" value="Arrestin_N"/>
    <property type="match status" value="1"/>
</dbReference>
<dbReference type="InterPro" id="IPR014756">
    <property type="entry name" value="Ig_E-set"/>
</dbReference>
<dbReference type="GO" id="GO:0030674">
    <property type="term" value="F:protein-macromolecule adaptor activity"/>
    <property type="evidence" value="ECO:0007669"/>
    <property type="project" value="TreeGrafter"/>
</dbReference>
<proteinExistence type="inferred from homology"/>
<dbReference type="PANTHER" id="PTHR11188">
    <property type="entry name" value="ARRESTIN DOMAIN CONTAINING PROTEIN"/>
    <property type="match status" value="1"/>
</dbReference>
<protein>
    <recommendedName>
        <fullName evidence="3">Arrestin C-terminal-like domain-containing protein</fullName>
    </recommendedName>
</protein>
<organism evidence="4 5">
    <name type="scientific">Didymella rabiei</name>
    <name type="common">Chickpea ascochyta blight fungus</name>
    <name type="synonym">Mycosphaerella rabiei</name>
    <dbReference type="NCBI Taxonomy" id="5454"/>
    <lineage>
        <taxon>Eukaryota</taxon>
        <taxon>Fungi</taxon>
        <taxon>Dikarya</taxon>
        <taxon>Ascomycota</taxon>
        <taxon>Pezizomycotina</taxon>
        <taxon>Dothideomycetes</taxon>
        <taxon>Pleosporomycetidae</taxon>
        <taxon>Pleosporales</taxon>
        <taxon>Pleosporineae</taxon>
        <taxon>Didymellaceae</taxon>
        <taxon>Ascochyta</taxon>
    </lineage>
</organism>
<feature type="compositionally biased region" description="Low complexity" evidence="2">
    <location>
        <begin position="365"/>
        <end position="377"/>
    </location>
</feature>
<gene>
    <name evidence="4" type="ORF">ST47_g5668</name>
</gene>
<dbReference type="EMBL" id="JYNV01000200">
    <property type="protein sequence ID" value="KZM23170.1"/>
    <property type="molecule type" value="Genomic_DNA"/>
</dbReference>
<comment type="similarity">
    <text evidence="1">Belongs to the arrestin family. PalF/RIM8 subfamily.</text>
</comment>
<feature type="compositionally biased region" description="Basic and acidic residues" evidence="2">
    <location>
        <begin position="709"/>
        <end position="722"/>
    </location>
</feature>
<dbReference type="SMART" id="SM01017">
    <property type="entry name" value="Arrestin_C"/>
    <property type="match status" value="1"/>
</dbReference>
<dbReference type="STRING" id="5454.A0A163DI83"/>
<feature type="compositionally biased region" description="Low complexity" evidence="2">
    <location>
        <begin position="106"/>
        <end position="119"/>
    </location>
</feature>
<accession>A0A163DI83</accession>
<dbReference type="Proteomes" id="UP000076837">
    <property type="component" value="Unassembled WGS sequence"/>
</dbReference>
<name>A0A163DI83_DIDRA</name>
<dbReference type="AlphaFoldDB" id="A0A163DI83"/>
<dbReference type="InterPro" id="IPR011022">
    <property type="entry name" value="Arrestin_C-like"/>
</dbReference>
<evidence type="ECO:0000313" key="4">
    <source>
        <dbReference type="EMBL" id="KZM23170.1"/>
    </source>
</evidence>
<dbReference type="InterPro" id="IPR011021">
    <property type="entry name" value="Arrestin-like_N"/>
</dbReference>
<feature type="compositionally biased region" description="Basic and acidic residues" evidence="2">
    <location>
        <begin position="873"/>
        <end position="889"/>
    </location>
</feature>
<feature type="domain" description="Arrestin C-terminal-like" evidence="3">
    <location>
        <begin position="405"/>
        <end position="575"/>
    </location>
</feature>
<dbReference type="InterPro" id="IPR050357">
    <property type="entry name" value="Arrestin_domain-protein"/>
</dbReference>
<dbReference type="PANTHER" id="PTHR11188:SF161">
    <property type="entry name" value="PH-RESPONSE REGULATOR PROTEIN PALF_RIM8"/>
    <property type="match status" value="1"/>
</dbReference>
<dbReference type="Pfam" id="PF02752">
    <property type="entry name" value="Arrestin_C"/>
    <property type="match status" value="1"/>
</dbReference>
<feature type="compositionally biased region" description="Low complexity" evidence="2">
    <location>
        <begin position="820"/>
        <end position="836"/>
    </location>
</feature>
<dbReference type="Gene3D" id="2.60.40.640">
    <property type="match status" value="2"/>
</dbReference>
<dbReference type="GO" id="GO:0031625">
    <property type="term" value="F:ubiquitin protein ligase binding"/>
    <property type="evidence" value="ECO:0007669"/>
    <property type="project" value="TreeGrafter"/>
</dbReference>
<evidence type="ECO:0000313" key="5">
    <source>
        <dbReference type="Proteomes" id="UP000076837"/>
    </source>
</evidence>
<dbReference type="GO" id="GO:0005829">
    <property type="term" value="C:cytosol"/>
    <property type="evidence" value="ECO:0007669"/>
    <property type="project" value="TreeGrafter"/>
</dbReference>
<evidence type="ECO:0000256" key="2">
    <source>
        <dbReference type="SAM" id="MobiDB-lite"/>
    </source>
</evidence>
<feature type="region of interest" description="Disordered" evidence="2">
    <location>
        <begin position="688"/>
        <end position="967"/>
    </location>
</feature>
<feature type="compositionally biased region" description="Pro residues" evidence="2">
    <location>
        <begin position="850"/>
        <end position="860"/>
    </location>
</feature>
<dbReference type="GO" id="GO:0070086">
    <property type="term" value="P:ubiquitin-dependent endocytosis"/>
    <property type="evidence" value="ECO:0007669"/>
    <property type="project" value="TreeGrafter"/>
</dbReference>
<feature type="region of interest" description="Disordered" evidence="2">
    <location>
        <begin position="46"/>
        <end position="119"/>
    </location>
</feature>
<feature type="compositionally biased region" description="Low complexity" evidence="2">
    <location>
        <begin position="764"/>
        <end position="779"/>
    </location>
</feature>
<comment type="caution">
    <text evidence="4">The sequence shown here is derived from an EMBL/GenBank/DDBJ whole genome shotgun (WGS) entry which is preliminary data.</text>
</comment>
<dbReference type="InterPro" id="IPR014752">
    <property type="entry name" value="Arrestin-like_C"/>
</dbReference>
<sequence length="967" mass="103364">MLTASQRIPAPDHRRRRAALSTAPCRPETVAPAPVLPVLPVLPAASPPQHASSAQSHPSTCPSTPCPPPRLHQLDSRFQAPHPRPRRVPAQTQLRAPWVLSKRDSVSSNSPAPSRSFLSRLKSPLSSKSRNFTDFYIQSDDPHRQYLPGDIISGTVIIKVVKPLRITHLVVSLHGYAQVFKNPNAPGDAYKTYLATVGSGRGKKQGSYFGNGFVSLFEDEVVLCGEGKLAEGVYHFNFDLEFPSKGLPSSIDFERGTVCYMLTSTLTRPTTMSPTATCDTKVSLRDVIDVAPIAEPKPRVISLEPISRRTRTKTPRTRPGTAKTDSVPPTPGRLEAPRLAPRSEPPLGTPEESVHPRSPSPSETSFASQMSSSGASGTEYGVRSVNTVTDAGGFIAANGSRPTVKGKTITATIDVLKGGFLGGDQIPIRVTVNHNKHVRSLKGIIITLYRQARVDMHPALPVGPNGKGDKTKSEDYYPKSRTGLGGLSLSSAGSSHTFRKDLGQSFAPLFVDPRTLTADIKCSVRVPDDVFPTISNVPGAMISFKYYVEVVVDIQGKLTGLDRMVSNAGVVTVPSTTNTPGGMGRDEAASNTFSTWGGNFVDTDGIRREKGVISSLFEVIVGTKDSERNGKRKQTQGLPTNDHHGVHEIPYGSYDDPNAPGGYDQYDYGYDENGQYYDYRYDPGYYDVPGYNDGGVGGSSSYHPPAPTQEEHGLSEKERLQRAEALLLPSQPPGAANGLSTANGGFQHGMPASAPVLPEDDDPNSSYVPEASSSSSSAPAHPPPPFRAATDPSMSFNASAPRPSIQRHRTGLLDGAPQISATGSSSTINSSQTATAPPTNGADDQSKPLPSLPPQSPPSTAPDYFPSSSHVPATDDKQEMQRQRLEMERSAPPPAHGHDESGESSQGPSAPPPADGMRGLSLAPGHLAPSAPMLDDEDEELAAAITPVRSRVPNDRPVSEALPEYQR</sequence>
<feature type="region of interest" description="Disordered" evidence="2">
    <location>
        <begin position="627"/>
        <end position="664"/>
    </location>
</feature>
<reference evidence="4 5" key="1">
    <citation type="journal article" date="2016" name="Sci. Rep.">
        <title>Draft genome sequencing and secretome analysis of fungal phytopathogen Ascochyta rabiei provides insight into the necrotrophic effector repertoire.</title>
        <authorList>
            <person name="Verma S."/>
            <person name="Gazara R.K."/>
            <person name="Nizam S."/>
            <person name="Parween S."/>
            <person name="Chattopadhyay D."/>
            <person name="Verma P.K."/>
        </authorList>
    </citation>
    <scope>NUCLEOTIDE SEQUENCE [LARGE SCALE GENOMIC DNA]</scope>
    <source>
        <strain evidence="4 5">ArDII</strain>
    </source>
</reference>
<feature type="compositionally biased region" description="Low complexity" evidence="2">
    <location>
        <begin position="46"/>
        <end position="63"/>
    </location>
</feature>
<dbReference type="SUPFAM" id="SSF81296">
    <property type="entry name" value="E set domains"/>
    <property type="match status" value="1"/>
</dbReference>
<keyword evidence="5" id="KW-1185">Reference proteome</keyword>
<evidence type="ECO:0000256" key="1">
    <source>
        <dbReference type="ARBA" id="ARBA00037950"/>
    </source>
</evidence>
<evidence type="ECO:0000259" key="3">
    <source>
        <dbReference type="SMART" id="SM01017"/>
    </source>
</evidence>